<proteinExistence type="predicted"/>
<protein>
    <recommendedName>
        <fullName evidence="9">SH3 domain-containing protein</fullName>
    </recommendedName>
</protein>
<dbReference type="PROSITE" id="PS50002">
    <property type="entry name" value="SH3"/>
    <property type="match status" value="1"/>
</dbReference>
<reference evidence="10 11" key="1">
    <citation type="submission" date="2013-05" db="EMBL/GenBank/DDBJ databases">
        <title>Drechslerella stenobrocha genome reveals carnivorous origination and mechanical trapping mechanism of predatory fungi.</title>
        <authorList>
            <person name="Liu X."/>
            <person name="Zhang W."/>
            <person name="Liu K."/>
        </authorList>
    </citation>
    <scope>NUCLEOTIDE SEQUENCE [LARGE SCALE GENOMIC DNA]</scope>
    <source>
        <strain evidence="10 11">248</strain>
    </source>
</reference>
<evidence type="ECO:0000259" key="9">
    <source>
        <dbReference type="PROSITE" id="PS50002"/>
    </source>
</evidence>
<dbReference type="SUPFAM" id="SSF50044">
    <property type="entry name" value="SH3-domain"/>
    <property type="match status" value="1"/>
</dbReference>
<comment type="subcellular location">
    <subcellularLocation>
        <location evidence="1">Membrane</location>
        <topology evidence="1">Single-pass membrane protein</topology>
    </subcellularLocation>
</comment>
<gene>
    <name evidence="10" type="ORF">DRE_04698</name>
</gene>
<dbReference type="Proteomes" id="UP000024837">
    <property type="component" value="Unassembled WGS sequence"/>
</dbReference>
<feature type="domain" description="SH3" evidence="9">
    <location>
        <begin position="308"/>
        <end position="369"/>
    </location>
</feature>
<dbReference type="PANTHER" id="PTHR15549:SF26">
    <property type="entry name" value="AXIAL BUDDING PATTERN PROTEIN 2-RELATED"/>
    <property type="match status" value="1"/>
</dbReference>
<dbReference type="HOGENOM" id="CLU_574942_0_0_1"/>
<feature type="region of interest" description="Disordered" evidence="7">
    <location>
        <begin position="364"/>
        <end position="475"/>
    </location>
</feature>
<dbReference type="Gene3D" id="2.30.30.40">
    <property type="entry name" value="SH3 Domains"/>
    <property type="match status" value="1"/>
</dbReference>
<keyword evidence="2 6" id="KW-0728">SH3 domain</keyword>
<evidence type="ECO:0000256" key="4">
    <source>
        <dbReference type="ARBA" id="ARBA00022989"/>
    </source>
</evidence>
<evidence type="ECO:0000256" key="3">
    <source>
        <dbReference type="ARBA" id="ARBA00022692"/>
    </source>
</evidence>
<feature type="compositionally biased region" description="Polar residues" evidence="7">
    <location>
        <begin position="119"/>
        <end position="128"/>
    </location>
</feature>
<dbReference type="Pfam" id="PF14604">
    <property type="entry name" value="SH3_9"/>
    <property type="match status" value="1"/>
</dbReference>
<feature type="transmembrane region" description="Helical" evidence="8">
    <location>
        <begin position="156"/>
        <end position="181"/>
    </location>
</feature>
<name>W7HSD2_9PEZI</name>
<dbReference type="OrthoDB" id="5340910at2759"/>
<evidence type="ECO:0000256" key="1">
    <source>
        <dbReference type="ARBA" id="ARBA00004167"/>
    </source>
</evidence>
<dbReference type="EMBL" id="KI966421">
    <property type="protein sequence ID" value="EWC46124.1"/>
    <property type="molecule type" value="Genomic_DNA"/>
</dbReference>
<feature type="compositionally biased region" description="Low complexity" evidence="7">
    <location>
        <begin position="401"/>
        <end position="428"/>
    </location>
</feature>
<keyword evidence="5 8" id="KW-0472">Membrane</keyword>
<keyword evidence="3 8" id="KW-0812">Transmembrane</keyword>
<keyword evidence="11" id="KW-1185">Reference proteome</keyword>
<feature type="compositionally biased region" description="Low complexity" evidence="7">
    <location>
        <begin position="104"/>
        <end position="118"/>
    </location>
</feature>
<dbReference type="InterPro" id="IPR036028">
    <property type="entry name" value="SH3-like_dom_sf"/>
</dbReference>
<dbReference type="AlphaFoldDB" id="W7HSD2"/>
<evidence type="ECO:0000313" key="10">
    <source>
        <dbReference type="EMBL" id="EWC46124.1"/>
    </source>
</evidence>
<feature type="compositionally biased region" description="Low complexity" evidence="7">
    <location>
        <begin position="129"/>
        <end position="143"/>
    </location>
</feature>
<feature type="compositionally biased region" description="Pro residues" evidence="7">
    <location>
        <begin position="429"/>
        <end position="442"/>
    </location>
</feature>
<dbReference type="InterPro" id="IPR001452">
    <property type="entry name" value="SH3_domain"/>
</dbReference>
<feature type="region of interest" description="Disordered" evidence="7">
    <location>
        <begin position="87"/>
        <end position="149"/>
    </location>
</feature>
<dbReference type="GO" id="GO:0071944">
    <property type="term" value="C:cell periphery"/>
    <property type="evidence" value="ECO:0007669"/>
    <property type="project" value="UniProtKB-ARBA"/>
</dbReference>
<evidence type="ECO:0000256" key="7">
    <source>
        <dbReference type="SAM" id="MobiDB-lite"/>
    </source>
</evidence>
<dbReference type="InterPro" id="IPR051694">
    <property type="entry name" value="Immunoregulatory_rcpt-like"/>
</dbReference>
<accession>W7HSD2</accession>
<evidence type="ECO:0000256" key="5">
    <source>
        <dbReference type="ARBA" id="ARBA00023136"/>
    </source>
</evidence>
<feature type="compositionally biased region" description="Basic and acidic residues" evidence="7">
    <location>
        <begin position="464"/>
        <end position="475"/>
    </location>
</feature>
<sequence>MDHSNHIRHLHHLRKRIPVAEPQGGTRTVVEVVVVTQDPNFDGAPAGFMTVNGAGSTLTEIVTATPTPEPKPSSSAAPKRQSVFADNISESSRPQSTLRTSSRSVPLSTLTSASPLSTNAVSRTSTFHSSATLGSATSSAGPSETGSPTNSAGLTIGAYAGIVGGGVVLILLAIVAVAVCLKRRKNSSYEKPEDEKKLNRMSFNDRSLDSPVSLIPEPKPAALAPAPKLEIRPITQFDDSFLPMRASGVLKPEDRSTRAPQLALSIDNKKLAAGPFDTPEPSPAMSAFSDTSNVSLPIQGTPTSPGPNSSAVHRVLADFKPSMADELELNANELVRLLHEYDDGWALCIRMDRTQQGVCPRTCLSARPVKPRPPPGSRGPTPIQTGAGMRGPGQSPPRPFSPGGQPQSPGFGSGSRPQSPRSPSFSRPPMSPKGMPGPPRRPMGPGSRPQSPMNARQPHPLSKVQRDDEVQFHAM</sequence>
<evidence type="ECO:0000256" key="2">
    <source>
        <dbReference type="ARBA" id="ARBA00022443"/>
    </source>
</evidence>
<evidence type="ECO:0000313" key="11">
    <source>
        <dbReference type="Proteomes" id="UP000024837"/>
    </source>
</evidence>
<dbReference type="PANTHER" id="PTHR15549">
    <property type="entry name" value="PAIRED IMMUNOGLOBULIN-LIKE TYPE 2 RECEPTOR"/>
    <property type="match status" value="1"/>
</dbReference>
<organism evidence="10 11">
    <name type="scientific">Drechslerella stenobrocha 248</name>
    <dbReference type="NCBI Taxonomy" id="1043628"/>
    <lineage>
        <taxon>Eukaryota</taxon>
        <taxon>Fungi</taxon>
        <taxon>Dikarya</taxon>
        <taxon>Ascomycota</taxon>
        <taxon>Pezizomycotina</taxon>
        <taxon>Orbiliomycetes</taxon>
        <taxon>Orbiliales</taxon>
        <taxon>Orbiliaceae</taxon>
        <taxon>Drechslerella</taxon>
    </lineage>
</organism>
<feature type="compositionally biased region" description="Polar residues" evidence="7">
    <location>
        <begin position="88"/>
        <end position="103"/>
    </location>
</feature>
<evidence type="ECO:0000256" key="6">
    <source>
        <dbReference type="PROSITE-ProRule" id="PRU00192"/>
    </source>
</evidence>
<keyword evidence="4 8" id="KW-1133">Transmembrane helix</keyword>
<evidence type="ECO:0000256" key="8">
    <source>
        <dbReference type="SAM" id="Phobius"/>
    </source>
</evidence>
<feature type="compositionally biased region" description="Low complexity" evidence="7">
    <location>
        <begin position="443"/>
        <end position="453"/>
    </location>
</feature>
<dbReference type="GO" id="GO:0016020">
    <property type="term" value="C:membrane"/>
    <property type="evidence" value="ECO:0007669"/>
    <property type="project" value="UniProtKB-SubCell"/>
</dbReference>